<dbReference type="EMBL" id="BJZU01000074">
    <property type="protein sequence ID" value="GEP05648.1"/>
    <property type="molecule type" value="Genomic_DNA"/>
</dbReference>
<reference evidence="2" key="1">
    <citation type="journal article" date="2014" name="Int. J. Syst. Evol. Microbiol.">
        <title>Complete genome of a new Firmicutes species belonging to the dominant human colonic microbiota ('Ruminococcus bicirculans') reveals two chromosomes and a selective capacity to utilize plant glucans.</title>
        <authorList>
            <consortium name="NISC Comparative Sequencing Program"/>
            <person name="Wegmann U."/>
            <person name="Louis P."/>
            <person name="Goesmann A."/>
            <person name="Henrissat B."/>
            <person name="Duncan S.H."/>
            <person name="Flint H.J."/>
        </authorList>
    </citation>
    <scope>NUCLEOTIDE SEQUENCE</scope>
    <source>
        <strain evidence="2">NBRC 107715</strain>
    </source>
</reference>
<dbReference type="Proteomes" id="UP001156856">
    <property type="component" value="Unassembled WGS sequence"/>
</dbReference>
<evidence type="ECO:0000313" key="4">
    <source>
        <dbReference type="Proteomes" id="UP001156856"/>
    </source>
</evidence>
<evidence type="ECO:0000313" key="1">
    <source>
        <dbReference type="EMBL" id="GEP05648.1"/>
    </source>
</evidence>
<evidence type="ECO:0008006" key="5">
    <source>
        <dbReference type="Google" id="ProtNLM"/>
    </source>
</evidence>
<dbReference type="Proteomes" id="UP000321960">
    <property type="component" value="Unassembled WGS sequence"/>
</dbReference>
<protein>
    <recommendedName>
        <fullName evidence="5">DUF2939 domain-containing protein</fullName>
    </recommendedName>
</protein>
<keyword evidence="4" id="KW-1185">Reference proteome</keyword>
<dbReference type="Pfam" id="PF11159">
    <property type="entry name" value="DUF2939"/>
    <property type="match status" value="1"/>
</dbReference>
<dbReference type="RefSeq" id="WP_147027199.1">
    <property type="nucleotide sequence ID" value="NZ_BJZU01000074.1"/>
</dbReference>
<evidence type="ECO:0000313" key="2">
    <source>
        <dbReference type="EMBL" id="GLS63127.1"/>
    </source>
</evidence>
<name>A0A512J6P9_9HYPH</name>
<gene>
    <name evidence="2" type="ORF">GCM10007888_15080</name>
    <name evidence="1" type="ORF">MOX02_36860</name>
</gene>
<proteinExistence type="predicted"/>
<reference evidence="1 3" key="3">
    <citation type="submission" date="2019-07" db="EMBL/GenBank/DDBJ databases">
        <title>Whole genome shotgun sequence of Methylobacterium oxalidis NBRC 107715.</title>
        <authorList>
            <person name="Hosoyama A."/>
            <person name="Uohara A."/>
            <person name="Ohji S."/>
            <person name="Ichikawa N."/>
        </authorList>
    </citation>
    <scope>NUCLEOTIDE SEQUENCE [LARGE SCALE GENOMIC DNA]</scope>
    <source>
        <strain evidence="1 3">NBRC 107715</strain>
    </source>
</reference>
<dbReference type="OrthoDB" id="8445263at2"/>
<evidence type="ECO:0000313" key="3">
    <source>
        <dbReference type="Proteomes" id="UP000321960"/>
    </source>
</evidence>
<accession>A0A512J6P9</accession>
<dbReference type="EMBL" id="BSPK01000019">
    <property type="protein sequence ID" value="GLS63127.1"/>
    <property type="molecule type" value="Genomic_DNA"/>
</dbReference>
<comment type="caution">
    <text evidence="1">The sequence shown here is derived from an EMBL/GenBank/DDBJ whole genome shotgun (WGS) entry which is preliminary data.</text>
</comment>
<dbReference type="AlphaFoldDB" id="A0A512J6P9"/>
<dbReference type="InterPro" id="IPR021330">
    <property type="entry name" value="DUF2939"/>
</dbReference>
<sequence length="214" mass="23951">MRWWYVPILLALAWFAFTLTPLVSLYSLARAVEARDVAYVDAHVNFRTLRLSLVRQTTSAARTALNESGDLDPREQQKLNEAAVGLALALAETMVTAKTVVDLLDDGWPESLEVPRGAQAGAASGLRIEGLGRLAAYYFATEMRGFRTVVVSVPPDAPRARQFRIRLRLRAWSWRLVDIEVTEDLRAQMAQKLARTLARMRAGEKSERKEPAAQ</sequence>
<organism evidence="1 3">
    <name type="scientific">Methylobacterium oxalidis</name>
    <dbReference type="NCBI Taxonomy" id="944322"/>
    <lineage>
        <taxon>Bacteria</taxon>
        <taxon>Pseudomonadati</taxon>
        <taxon>Pseudomonadota</taxon>
        <taxon>Alphaproteobacteria</taxon>
        <taxon>Hyphomicrobiales</taxon>
        <taxon>Methylobacteriaceae</taxon>
        <taxon>Methylobacterium</taxon>
    </lineage>
</organism>
<reference evidence="4" key="2">
    <citation type="journal article" date="2019" name="Int. J. Syst. Evol. Microbiol.">
        <title>The Global Catalogue of Microorganisms (GCM) 10K type strain sequencing project: providing services to taxonomists for standard genome sequencing and annotation.</title>
        <authorList>
            <consortium name="The Broad Institute Genomics Platform"/>
            <consortium name="The Broad Institute Genome Sequencing Center for Infectious Disease"/>
            <person name="Wu L."/>
            <person name="Ma J."/>
        </authorList>
    </citation>
    <scope>NUCLEOTIDE SEQUENCE [LARGE SCALE GENOMIC DNA]</scope>
    <source>
        <strain evidence="4">NBRC 107715</strain>
    </source>
</reference>
<reference evidence="2" key="4">
    <citation type="submission" date="2023-01" db="EMBL/GenBank/DDBJ databases">
        <title>Draft genome sequence of Methylobacterium oxalidis strain NBRC 107715.</title>
        <authorList>
            <person name="Sun Q."/>
            <person name="Mori K."/>
        </authorList>
    </citation>
    <scope>NUCLEOTIDE SEQUENCE</scope>
    <source>
        <strain evidence="2">NBRC 107715</strain>
    </source>
</reference>